<dbReference type="SUPFAM" id="SSF52402">
    <property type="entry name" value="Adenine nucleotide alpha hydrolases-like"/>
    <property type="match status" value="1"/>
</dbReference>
<dbReference type="HOGENOM" id="CLU_018869_0_1_10"/>
<dbReference type="SUPFAM" id="SSF56037">
    <property type="entry name" value="PheT/TilS domain"/>
    <property type="match status" value="1"/>
</dbReference>
<dbReference type="GO" id="GO:0006400">
    <property type="term" value="P:tRNA modification"/>
    <property type="evidence" value="ECO:0007669"/>
    <property type="project" value="UniProtKB-UniRule"/>
</dbReference>
<evidence type="ECO:0000256" key="1">
    <source>
        <dbReference type="ARBA" id="ARBA00004496"/>
    </source>
</evidence>
<comment type="subcellular location">
    <subcellularLocation>
        <location evidence="1 8">Cytoplasm</location>
    </subcellularLocation>
</comment>
<accession>C6VSI0</accession>
<dbReference type="EMBL" id="CP001619">
    <property type="protein sequence ID" value="ACT96415.1"/>
    <property type="molecule type" value="Genomic_DNA"/>
</dbReference>
<dbReference type="HAMAP" id="MF_01161">
    <property type="entry name" value="tRNA_Ile_lys_synt"/>
    <property type="match status" value="1"/>
</dbReference>
<dbReference type="InterPro" id="IPR011063">
    <property type="entry name" value="TilS/TtcA_N"/>
</dbReference>
<keyword evidence="11" id="KW-1185">Reference proteome</keyword>
<comment type="catalytic activity">
    <reaction evidence="7 8">
        <text>cytidine(34) in tRNA(Ile2) + L-lysine + ATP = lysidine(34) in tRNA(Ile2) + AMP + diphosphate + H(+)</text>
        <dbReference type="Rhea" id="RHEA:43744"/>
        <dbReference type="Rhea" id="RHEA-COMP:10625"/>
        <dbReference type="Rhea" id="RHEA-COMP:10670"/>
        <dbReference type="ChEBI" id="CHEBI:15378"/>
        <dbReference type="ChEBI" id="CHEBI:30616"/>
        <dbReference type="ChEBI" id="CHEBI:32551"/>
        <dbReference type="ChEBI" id="CHEBI:33019"/>
        <dbReference type="ChEBI" id="CHEBI:82748"/>
        <dbReference type="ChEBI" id="CHEBI:83665"/>
        <dbReference type="ChEBI" id="CHEBI:456215"/>
        <dbReference type="EC" id="6.3.4.19"/>
    </reaction>
</comment>
<keyword evidence="3 8" id="KW-0436">Ligase</keyword>
<sequence>MLDSFLTFINQHTPDLKHQPTLLAVSGGIDSVVMVHLFHEQGLPAGIAHCNFGLRGEESNADEAFVRALAARCNFPVFVSDPDVKTFSKSHSISTQMAARELRYEWFEEIRRSSGYGWIATAHHSNDSLETLLLNLARGTGLPGMCGIAPVRDHLIRPLILSNRAEVRRYAEENGITWREDRSNASDDYQRNKVRHHVVPVLTDLNPSLETTFNASAERLRAANTLLDEYLGAWKSRIMRDSGGSMNIPIDEILGKSEPIYRLWYILQDFGFLYSQVRAIAVALHGKPGKQFHSPTHVLLIDRALLILKAHGEQSNEGQLLIEDTETPVEWLGMTLCFEKLPSAGALDSGPFAIAVDANRLTFPLMLRKWRPGDIFQPFGMAGRSKKVSDLLIDRKIDRFEKDRIVVLLDGNGEIIWVVGQRADERFRVGETAQEILKISIGAS</sequence>
<dbReference type="Pfam" id="PF01171">
    <property type="entry name" value="ATP_bind_3"/>
    <property type="match status" value="1"/>
</dbReference>
<organism evidence="10 11">
    <name type="scientific">Dyadobacter fermentans (strain ATCC 700827 / DSM 18053 / CIP 107007 / KCTC 52180 / NS114)</name>
    <dbReference type="NCBI Taxonomy" id="471854"/>
    <lineage>
        <taxon>Bacteria</taxon>
        <taxon>Pseudomonadati</taxon>
        <taxon>Bacteroidota</taxon>
        <taxon>Cytophagia</taxon>
        <taxon>Cytophagales</taxon>
        <taxon>Spirosomataceae</taxon>
        <taxon>Dyadobacter</taxon>
    </lineage>
</organism>
<evidence type="ECO:0000259" key="9">
    <source>
        <dbReference type="SMART" id="SM00977"/>
    </source>
</evidence>
<dbReference type="NCBIfam" id="TIGR02432">
    <property type="entry name" value="lysidine_TilS_N"/>
    <property type="match status" value="1"/>
</dbReference>
<keyword evidence="5 8" id="KW-0547">Nucleotide-binding</keyword>
<feature type="domain" description="Lysidine-tRNA(Ile) synthetase C-terminal" evidence="9">
    <location>
        <begin position="365"/>
        <end position="439"/>
    </location>
</feature>
<reference evidence="10 11" key="1">
    <citation type="journal article" date="2009" name="Stand. Genomic Sci.">
        <title>Complete genome sequence of Dyadobacter fermentans type strain (NS114).</title>
        <authorList>
            <person name="Lang E."/>
            <person name="Lapidus A."/>
            <person name="Chertkov O."/>
            <person name="Brettin T."/>
            <person name="Detter J.C."/>
            <person name="Han C."/>
            <person name="Copeland A."/>
            <person name="Glavina Del Rio T."/>
            <person name="Nolan M."/>
            <person name="Chen F."/>
            <person name="Lucas S."/>
            <person name="Tice H."/>
            <person name="Cheng J.F."/>
            <person name="Land M."/>
            <person name="Hauser L."/>
            <person name="Chang Y.J."/>
            <person name="Jeffries C.D."/>
            <person name="Kopitz M."/>
            <person name="Bruce D."/>
            <person name="Goodwin L."/>
            <person name="Pitluck S."/>
            <person name="Ovchinnikova G."/>
            <person name="Pati A."/>
            <person name="Ivanova N."/>
            <person name="Mavrommatis K."/>
            <person name="Chen A."/>
            <person name="Palaniappan K."/>
            <person name="Chain P."/>
            <person name="Bristow J."/>
            <person name="Eisen J.A."/>
            <person name="Markowitz V."/>
            <person name="Hugenholtz P."/>
            <person name="Goker M."/>
            <person name="Rohde M."/>
            <person name="Kyrpides N.C."/>
            <person name="Klenk H.P."/>
        </authorList>
    </citation>
    <scope>NUCLEOTIDE SEQUENCE [LARGE SCALE GENOMIC DNA]</scope>
    <source>
        <strain evidence="11">ATCC 700827 / DSM 18053 / CIP 107007 / KCTC 52180 / NS114</strain>
    </source>
</reference>
<dbReference type="PANTHER" id="PTHR43033">
    <property type="entry name" value="TRNA(ILE)-LYSIDINE SYNTHASE-RELATED"/>
    <property type="match status" value="1"/>
</dbReference>
<keyword evidence="2 8" id="KW-0963">Cytoplasm</keyword>
<dbReference type="GO" id="GO:0032267">
    <property type="term" value="F:tRNA(Ile)-lysidine synthase activity"/>
    <property type="evidence" value="ECO:0007669"/>
    <property type="project" value="UniProtKB-EC"/>
</dbReference>
<keyword evidence="6 8" id="KW-0067">ATP-binding</keyword>
<evidence type="ECO:0000256" key="8">
    <source>
        <dbReference type="HAMAP-Rule" id="MF_01161"/>
    </source>
</evidence>
<dbReference type="RefSeq" id="WP_015814656.1">
    <property type="nucleotide sequence ID" value="NC_013037.1"/>
</dbReference>
<comment type="domain">
    <text evidence="8">The N-terminal region contains the highly conserved SGGXDS motif, predicted to be a P-loop motif involved in ATP binding.</text>
</comment>
<evidence type="ECO:0000256" key="7">
    <source>
        <dbReference type="ARBA" id="ARBA00048539"/>
    </source>
</evidence>
<dbReference type="Gene3D" id="3.40.50.620">
    <property type="entry name" value="HUPs"/>
    <property type="match status" value="1"/>
</dbReference>
<dbReference type="AlphaFoldDB" id="C6VSI0"/>
<dbReference type="eggNOG" id="COG0037">
    <property type="taxonomic scope" value="Bacteria"/>
</dbReference>
<name>C6VSI0_DYAFD</name>
<evidence type="ECO:0000313" key="10">
    <source>
        <dbReference type="EMBL" id="ACT96415.1"/>
    </source>
</evidence>
<evidence type="ECO:0000313" key="11">
    <source>
        <dbReference type="Proteomes" id="UP000002011"/>
    </source>
</evidence>
<dbReference type="EC" id="6.3.4.19" evidence="8"/>
<dbReference type="CDD" id="cd01992">
    <property type="entry name" value="TilS_N"/>
    <property type="match status" value="1"/>
</dbReference>
<comment type="similarity">
    <text evidence="8">Belongs to the tRNA(Ile)-lysidine synthase family.</text>
</comment>
<dbReference type="Pfam" id="PF11734">
    <property type="entry name" value="TilS_C"/>
    <property type="match status" value="1"/>
</dbReference>
<dbReference type="Proteomes" id="UP000002011">
    <property type="component" value="Chromosome"/>
</dbReference>
<evidence type="ECO:0000256" key="4">
    <source>
        <dbReference type="ARBA" id="ARBA00022694"/>
    </source>
</evidence>
<dbReference type="OrthoDB" id="9807403at2"/>
<dbReference type="SMART" id="SM00977">
    <property type="entry name" value="TilS_C"/>
    <property type="match status" value="1"/>
</dbReference>
<dbReference type="InterPro" id="IPR012796">
    <property type="entry name" value="Lysidine-tRNA-synth_C"/>
</dbReference>
<gene>
    <name evidence="8" type="primary">tilS</name>
    <name evidence="10" type="ordered locus">Dfer_5217</name>
</gene>
<keyword evidence="4 8" id="KW-0819">tRNA processing</keyword>
<evidence type="ECO:0000256" key="5">
    <source>
        <dbReference type="ARBA" id="ARBA00022741"/>
    </source>
</evidence>
<evidence type="ECO:0000256" key="2">
    <source>
        <dbReference type="ARBA" id="ARBA00022490"/>
    </source>
</evidence>
<evidence type="ECO:0000256" key="3">
    <source>
        <dbReference type="ARBA" id="ARBA00022598"/>
    </source>
</evidence>
<dbReference type="GO" id="GO:0005524">
    <property type="term" value="F:ATP binding"/>
    <property type="evidence" value="ECO:0007669"/>
    <property type="project" value="UniProtKB-UniRule"/>
</dbReference>
<comment type="function">
    <text evidence="8">Ligates lysine onto the cytidine present at position 34 of the AUA codon-specific tRNA(Ile) that contains the anticodon CAU, in an ATP-dependent manner. Cytidine is converted to lysidine, thus changing the amino acid specificity of the tRNA from methionine to isoleucine.</text>
</comment>
<protein>
    <recommendedName>
        <fullName evidence="8">tRNA(Ile)-lysidine synthase</fullName>
        <ecNumber evidence="8">6.3.4.19</ecNumber>
    </recommendedName>
    <alternativeName>
        <fullName evidence="8">tRNA(Ile)-2-lysyl-cytidine synthase</fullName>
    </alternativeName>
    <alternativeName>
        <fullName evidence="8">tRNA(Ile)-lysidine synthetase</fullName>
    </alternativeName>
</protein>
<feature type="binding site" evidence="8">
    <location>
        <begin position="26"/>
        <end position="31"/>
    </location>
    <ligand>
        <name>ATP</name>
        <dbReference type="ChEBI" id="CHEBI:30616"/>
    </ligand>
</feature>
<proteinExistence type="inferred from homology"/>
<dbReference type="InterPro" id="IPR012094">
    <property type="entry name" value="tRNA_Ile_lys_synt"/>
</dbReference>
<dbReference type="STRING" id="471854.Dfer_5217"/>
<dbReference type="PANTHER" id="PTHR43033:SF1">
    <property type="entry name" value="TRNA(ILE)-LYSIDINE SYNTHASE-RELATED"/>
    <property type="match status" value="1"/>
</dbReference>
<dbReference type="InterPro" id="IPR014729">
    <property type="entry name" value="Rossmann-like_a/b/a_fold"/>
</dbReference>
<dbReference type="KEGG" id="dfe:Dfer_5217"/>
<dbReference type="NCBIfam" id="TIGR02433">
    <property type="entry name" value="lysidine_TilS_C"/>
    <property type="match status" value="1"/>
</dbReference>
<evidence type="ECO:0000256" key="6">
    <source>
        <dbReference type="ARBA" id="ARBA00022840"/>
    </source>
</evidence>
<dbReference type="GO" id="GO:0005737">
    <property type="term" value="C:cytoplasm"/>
    <property type="evidence" value="ECO:0007669"/>
    <property type="project" value="UniProtKB-SubCell"/>
</dbReference>
<dbReference type="InterPro" id="IPR012795">
    <property type="entry name" value="tRNA_Ile_lys_synt_N"/>
</dbReference>